<evidence type="ECO:0000256" key="1">
    <source>
        <dbReference type="SAM" id="MobiDB-lite"/>
    </source>
</evidence>
<feature type="compositionally biased region" description="Low complexity" evidence="1">
    <location>
        <begin position="1"/>
        <end position="10"/>
    </location>
</feature>
<dbReference type="AlphaFoldDB" id="A0A6A5WNF6"/>
<dbReference type="Proteomes" id="UP000799779">
    <property type="component" value="Unassembled WGS sequence"/>
</dbReference>
<protein>
    <submittedName>
        <fullName evidence="2">Uncharacterized protein</fullName>
    </submittedName>
</protein>
<dbReference type="EMBL" id="ML977588">
    <property type="protein sequence ID" value="KAF2000595.1"/>
    <property type="molecule type" value="Genomic_DNA"/>
</dbReference>
<gene>
    <name evidence="2" type="ORF">P154DRAFT_522486</name>
</gene>
<name>A0A6A5WNF6_9PLEO</name>
<feature type="region of interest" description="Disordered" evidence="1">
    <location>
        <begin position="1"/>
        <end position="20"/>
    </location>
</feature>
<evidence type="ECO:0000313" key="2">
    <source>
        <dbReference type="EMBL" id="KAF2000595.1"/>
    </source>
</evidence>
<keyword evidence="3" id="KW-1185">Reference proteome</keyword>
<reference evidence="2" key="1">
    <citation type="journal article" date="2020" name="Stud. Mycol.">
        <title>101 Dothideomycetes genomes: a test case for predicting lifestyles and emergence of pathogens.</title>
        <authorList>
            <person name="Haridas S."/>
            <person name="Albert R."/>
            <person name="Binder M."/>
            <person name="Bloem J."/>
            <person name="Labutti K."/>
            <person name="Salamov A."/>
            <person name="Andreopoulos B."/>
            <person name="Baker S."/>
            <person name="Barry K."/>
            <person name="Bills G."/>
            <person name="Bluhm B."/>
            <person name="Cannon C."/>
            <person name="Castanera R."/>
            <person name="Culley D."/>
            <person name="Daum C."/>
            <person name="Ezra D."/>
            <person name="Gonzalez J."/>
            <person name="Henrissat B."/>
            <person name="Kuo A."/>
            <person name="Liang C."/>
            <person name="Lipzen A."/>
            <person name="Lutzoni F."/>
            <person name="Magnuson J."/>
            <person name="Mondo S."/>
            <person name="Nolan M."/>
            <person name="Ohm R."/>
            <person name="Pangilinan J."/>
            <person name="Park H.-J."/>
            <person name="Ramirez L."/>
            <person name="Alfaro M."/>
            <person name="Sun H."/>
            <person name="Tritt A."/>
            <person name="Yoshinaga Y."/>
            <person name="Zwiers L.-H."/>
            <person name="Turgeon B."/>
            <person name="Goodwin S."/>
            <person name="Spatafora J."/>
            <person name="Crous P."/>
            <person name="Grigoriev I."/>
        </authorList>
    </citation>
    <scope>NUCLEOTIDE SEQUENCE</scope>
    <source>
        <strain evidence="2">CBS 123094</strain>
    </source>
</reference>
<proteinExistence type="predicted"/>
<evidence type="ECO:0000313" key="3">
    <source>
        <dbReference type="Proteomes" id="UP000799779"/>
    </source>
</evidence>
<sequence>MAFPALSSLSSPPPSSGISTASLTNPSFQFSWQCSLKKLRPFWVDFNTEACLGGHQHRDLGGLASATKCPDFAKRRKRVPALGIAGKKHLFFHSTKPPRTRCPRRADRMIPTFKAELTDNSAENSSPPFYH</sequence>
<accession>A0A6A5WNF6</accession>
<organism evidence="2 3">
    <name type="scientific">Amniculicola lignicola CBS 123094</name>
    <dbReference type="NCBI Taxonomy" id="1392246"/>
    <lineage>
        <taxon>Eukaryota</taxon>
        <taxon>Fungi</taxon>
        <taxon>Dikarya</taxon>
        <taxon>Ascomycota</taxon>
        <taxon>Pezizomycotina</taxon>
        <taxon>Dothideomycetes</taxon>
        <taxon>Pleosporomycetidae</taxon>
        <taxon>Pleosporales</taxon>
        <taxon>Amniculicolaceae</taxon>
        <taxon>Amniculicola</taxon>
    </lineage>
</organism>